<dbReference type="RefSeq" id="WP_038560481.1">
    <property type="nucleotide sequence ID" value="NZ_CP008876.1"/>
</dbReference>
<evidence type="ECO:0000256" key="5">
    <source>
        <dbReference type="SAM" id="Phobius"/>
    </source>
</evidence>
<evidence type="ECO:0000313" key="7">
    <source>
        <dbReference type="EMBL" id="SEM69424.1"/>
    </source>
</evidence>
<dbReference type="EMBL" id="CP008876">
    <property type="protein sequence ID" value="AIF66475.1"/>
    <property type="molecule type" value="Genomic_DNA"/>
</dbReference>
<dbReference type="AlphaFoldDB" id="A0A075LIJ3"/>
<evidence type="ECO:0000256" key="4">
    <source>
        <dbReference type="ARBA" id="ARBA00023136"/>
    </source>
</evidence>
<sequence length="220" mass="23946">MLYFTGLFLLIIAVSLDSFGVGVTYGMRKIRISFIALIIIMLCSGVMVLTSMTIGSVLSSLIPSGVAEIFGSLILISIGLFSLYNVLGSKKNKFTEENSKLESKLEEKEWKLEIKRFGLFITILKKPQMADLDRSGTISAKESLILGFALSLDAFGAGIGATMVGNYSPFITAILVSLMSGIFIFFGIKSGLILAKIKWMQQVVLLPPFLLIALGLIKML</sequence>
<dbReference type="HOGENOM" id="CLU_094526_0_0_9"/>
<evidence type="ECO:0000256" key="2">
    <source>
        <dbReference type="ARBA" id="ARBA00022692"/>
    </source>
</evidence>
<keyword evidence="1" id="KW-1003">Cell membrane</keyword>
<feature type="transmembrane region" description="Helical" evidence="5">
    <location>
        <begin position="144"/>
        <end position="164"/>
    </location>
</feature>
<dbReference type="KEGG" id="tap:GZ22_07400"/>
<dbReference type="NCBIfam" id="TIGR02840">
    <property type="entry name" value="spore_YtaF"/>
    <property type="match status" value="1"/>
</dbReference>
<name>A0A075LIJ3_9BACI</name>
<dbReference type="EMBL" id="FOCD01000001">
    <property type="protein sequence ID" value="SEM69424.1"/>
    <property type="molecule type" value="Genomic_DNA"/>
</dbReference>
<feature type="transmembrane region" description="Helical" evidence="5">
    <location>
        <begin position="34"/>
        <end position="57"/>
    </location>
</feature>
<evidence type="ECO:0000313" key="9">
    <source>
        <dbReference type="Proteomes" id="UP000199735"/>
    </source>
</evidence>
<accession>A0A075LIJ3</accession>
<dbReference type="OrthoDB" id="1679205at2"/>
<keyword evidence="3 5" id="KW-1133">Transmembrane helix</keyword>
<dbReference type="Proteomes" id="UP000199735">
    <property type="component" value="Unassembled WGS sequence"/>
</dbReference>
<dbReference type="InterPro" id="IPR003810">
    <property type="entry name" value="Mntp/YtaF"/>
</dbReference>
<dbReference type="PANTHER" id="PTHR35529:SF2">
    <property type="entry name" value="SPORULATION PROTEIN YTAF-RELATED"/>
    <property type="match status" value="1"/>
</dbReference>
<evidence type="ECO:0000313" key="6">
    <source>
        <dbReference type="EMBL" id="AIF66475.1"/>
    </source>
</evidence>
<feature type="transmembrane region" description="Helical" evidence="5">
    <location>
        <begin position="69"/>
        <end position="87"/>
    </location>
</feature>
<protein>
    <submittedName>
        <fullName evidence="7">Sporulation protein YtaF</fullName>
    </submittedName>
</protein>
<evidence type="ECO:0000256" key="1">
    <source>
        <dbReference type="ARBA" id="ARBA00022475"/>
    </source>
</evidence>
<dbReference type="GeneID" id="34221096"/>
<evidence type="ECO:0000313" key="8">
    <source>
        <dbReference type="Proteomes" id="UP000027980"/>
    </source>
</evidence>
<dbReference type="InterPro" id="IPR014205">
    <property type="entry name" value="Spore_YtaF"/>
</dbReference>
<reference evidence="7 9" key="2">
    <citation type="submission" date="2016-10" db="EMBL/GenBank/DDBJ databases">
        <authorList>
            <person name="Varghese N."/>
            <person name="Submissions S."/>
        </authorList>
    </citation>
    <scope>NUCLEOTIDE SEQUENCE [LARGE SCALE GENOMIC DNA]</scope>
    <source>
        <strain evidence="7 9">DSM 21619</strain>
    </source>
</reference>
<organism evidence="6 8">
    <name type="scientific">Terribacillus saccharophilus</name>
    <dbReference type="NCBI Taxonomy" id="361277"/>
    <lineage>
        <taxon>Bacteria</taxon>
        <taxon>Bacillati</taxon>
        <taxon>Bacillota</taxon>
        <taxon>Bacilli</taxon>
        <taxon>Bacillales</taxon>
        <taxon>Bacillaceae</taxon>
        <taxon>Terribacillus</taxon>
    </lineage>
</organism>
<gene>
    <name evidence="6" type="ORF">GZ22_07400</name>
    <name evidence="7" type="ORF">SAMN04489762_0777</name>
</gene>
<dbReference type="Pfam" id="PF02659">
    <property type="entry name" value="Mntp"/>
    <property type="match status" value="2"/>
</dbReference>
<proteinExistence type="predicted"/>
<feature type="transmembrane region" description="Helical" evidence="5">
    <location>
        <begin position="199"/>
        <end position="217"/>
    </location>
</feature>
<evidence type="ECO:0000256" key="3">
    <source>
        <dbReference type="ARBA" id="ARBA00022989"/>
    </source>
</evidence>
<feature type="transmembrane region" description="Helical" evidence="5">
    <location>
        <begin position="6"/>
        <end position="27"/>
    </location>
</feature>
<keyword evidence="2 5" id="KW-0812">Transmembrane</keyword>
<feature type="transmembrane region" description="Helical" evidence="5">
    <location>
        <begin position="170"/>
        <end position="187"/>
    </location>
</feature>
<dbReference type="PANTHER" id="PTHR35529">
    <property type="entry name" value="MANGANESE EFFLUX PUMP MNTP-RELATED"/>
    <property type="match status" value="1"/>
</dbReference>
<dbReference type="Proteomes" id="UP000027980">
    <property type="component" value="Chromosome"/>
</dbReference>
<reference evidence="6 8" key="1">
    <citation type="submission" date="2014-07" db="EMBL/GenBank/DDBJ databases">
        <title>Complete genome sequence of a moderately halophilic bacterium Terribacillus aidingensis MP602, isolated from Cryptomeria fortunei in Tianmu mountain in China.</title>
        <authorList>
            <person name="Wang Y."/>
            <person name="Lu P."/>
            <person name="Zhang L."/>
        </authorList>
    </citation>
    <scope>NUCLEOTIDE SEQUENCE [LARGE SCALE GENOMIC DNA]</scope>
    <source>
        <strain evidence="6 8">MP602</strain>
    </source>
</reference>
<keyword evidence="4 5" id="KW-0472">Membrane</keyword>
<accession>A0AAX2ECF6</accession>